<feature type="domain" description="ABC transporter" evidence="1">
    <location>
        <begin position="123"/>
        <end position="152"/>
    </location>
</feature>
<feature type="non-terminal residue" evidence="2">
    <location>
        <position position="1"/>
    </location>
</feature>
<dbReference type="InterPro" id="IPR026082">
    <property type="entry name" value="ABCA"/>
</dbReference>
<dbReference type="Gene3D" id="3.40.50.300">
    <property type="entry name" value="P-loop containing nucleotide triphosphate hydrolases"/>
    <property type="match status" value="1"/>
</dbReference>
<proteinExistence type="predicted"/>
<dbReference type="GO" id="GO:0016020">
    <property type="term" value="C:membrane"/>
    <property type="evidence" value="ECO:0007669"/>
    <property type="project" value="InterPro"/>
</dbReference>
<dbReference type="InterPro" id="IPR027417">
    <property type="entry name" value="P-loop_NTPase"/>
</dbReference>
<organism evidence="2">
    <name type="scientific">Trepomonas sp. PC1</name>
    <dbReference type="NCBI Taxonomy" id="1076344"/>
    <lineage>
        <taxon>Eukaryota</taxon>
        <taxon>Metamonada</taxon>
        <taxon>Diplomonadida</taxon>
        <taxon>Hexamitidae</taxon>
        <taxon>Hexamitinae</taxon>
        <taxon>Trepomonas</taxon>
    </lineage>
</organism>
<dbReference type="GO" id="GO:0140359">
    <property type="term" value="F:ABC-type transporter activity"/>
    <property type="evidence" value="ECO:0007669"/>
    <property type="project" value="InterPro"/>
</dbReference>
<gene>
    <name evidence="2" type="ORF">TPC1_13598</name>
</gene>
<feature type="non-terminal residue" evidence="2">
    <location>
        <position position="152"/>
    </location>
</feature>
<evidence type="ECO:0000259" key="1">
    <source>
        <dbReference type="Pfam" id="PF00005"/>
    </source>
</evidence>
<protein>
    <submittedName>
        <fullName evidence="2">ABC transporter family protein</fullName>
    </submittedName>
</protein>
<evidence type="ECO:0000313" key="2">
    <source>
        <dbReference type="EMBL" id="JAP93923.1"/>
    </source>
</evidence>
<dbReference type="GO" id="GO:0005524">
    <property type="term" value="F:ATP binding"/>
    <property type="evidence" value="ECO:0007669"/>
    <property type="project" value="InterPro"/>
</dbReference>
<dbReference type="PANTHER" id="PTHR19229:SF250">
    <property type="entry name" value="ABC TRANSPORTER DOMAIN-CONTAINING PROTEIN-RELATED"/>
    <property type="match status" value="1"/>
</dbReference>
<name>A0A146KAS3_9EUKA</name>
<sequence length="152" mass="17199">WILGEWISSYGSTGRPPWKLFKSEIYPGFTYGEQQKYLRDLQMKKVENSTNSRKPLPIEYIKKCVQEAGQNCDKNAQQTAIDTMKNQLVGNEVLVTHHIHKTYQRSFFSKDKQLHGKKHHAVSSVSLKVHEGEILGMAGHNGAGKSTTLSVI</sequence>
<accession>A0A146KAS3</accession>
<dbReference type="PANTHER" id="PTHR19229">
    <property type="entry name" value="ATP-BINDING CASSETTE TRANSPORTER SUBFAMILY A ABCA"/>
    <property type="match status" value="1"/>
</dbReference>
<dbReference type="GO" id="GO:0016887">
    <property type="term" value="F:ATP hydrolysis activity"/>
    <property type="evidence" value="ECO:0007669"/>
    <property type="project" value="InterPro"/>
</dbReference>
<dbReference type="AlphaFoldDB" id="A0A146KAS3"/>
<dbReference type="SUPFAM" id="SSF52540">
    <property type="entry name" value="P-loop containing nucleoside triphosphate hydrolases"/>
    <property type="match status" value="1"/>
</dbReference>
<dbReference type="InterPro" id="IPR003439">
    <property type="entry name" value="ABC_transporter-like_ATP-bd"/>
</dbReference>
<dbReference type="EMBL" id="GDID01002683">
    <property type="protein sequence ID" value="JAP93923.1"/>
    <property type="molecule type" value="Transcribed_RNA"/>
</dbReference>
<reference evidence="2" key="1">
    <citation type="submission" date="2015-07" db="EMBL/GenBank/DDBJ databases">
        <title>Adaptation to a free-living lifestyle via gene acquisitions in the diplomonad Trepomonas sp. PC1.</title>
        <authorList>
            <person name="Xu F."/>
            <person name="Jerlstrom-Hultqvist J."/>
            <person name="Kolisko M."/>
            <person name="Simpson A.G.B."/>
            <person name="Roger A.J."/>
            <person name="Svard S.G."/>
            <person name="Andersson J.O."/>
        </authorList>
    </citation>
    <scope>NUCLEOTIDE SEQUENCE</scope>
    <source>
        <strain evidence="2">PC1</strain>
    </source>
</reference>
<dbReference type="Pfam" id="PF00005">
    <property type="entry name" value="ABC_tran"/>
    <property type="match status" value="1"/>
</dbReference>
<dbReference type="GO" id="GO:0005319">
    <property type="term" value="F:lipid transporter activity"/>
    <property type="evidence" value="ECO:0007669"/>
    <property type="project" value="TreeGrafter"/>
</dbReference>